<dbReference type="PROSITE" id="PS51910">
    <property type="entry name" value="GH18_2"/>
    <property type="match status" value="1"/>
</dbReference>
<name>A0ABR0W7C7_REHGL</name>
<accession>A0ABR0W7C7</accession>
<comment type="caution">
    <text evidence="6">The sequence shown here is derived from an EMBL/GenBank/DDBJ whole genome shotgun (WGS) entry which is preliminary data.</text>
</comment>
<evidence type="ECO:0000313" key="7">
    <source>
        <dbReference type="Proteomes" id="UP001318860"/>
    </source>
</evidence>
<gene>
    <name evidence="6" type="ORF">DH2020_023061</name>
</gene>
<feature type="domain" description="GH18" evidence="5">
    <location>
        <begin position="119"/>
        <end position="465"/>
    </location>
</feature>
<feature type="transmembrane region" description="Helical" evidence="4">
    <location>
        <begin position="39"/>
        <end position="64"/>
    </location>
</feature>
<dbReference type="PANTHER" id="PTHR46066:SF2">
    <property type="entry name" value="CHITINASE DOMAIN-CONTAINING PROTEIN 1"/>
    <property type="match status" value="1"/>
</dbReference>
<dbReference type="CDD" id="cd02876">
    <property type="entry name" value="GH18_SI-CLP"/>
    <property type="match status" value="1"/>
</dbReference>
<evidence type="ECO:0000256" key="4">
    <source>
        <dbReference type="SAM" id="Phobius"/>
    </source>
</evidence>
<comment type="similarity">
    <text evidence="1">Belongs to the glycosyl hydrolase 18 family.</text>
</comment>
<dbReference type="Gene3D" id="3.20.20.80">
    <property type="entry name" value="Glycosidases"/>
    <property type="match status" value="1"/>
</dbReference>
<evidence type="ECO:0000256" key="1">
    <source>
        <dbReference type="ARBA" id="ARBA00009336"/>
    </source>
</evidence>
<keyword evidence="4" id="KW-0472">Membrane</keyword>
<evidence type="ECO:0000259" key="5">
    <source>
        <dbReference type="PROSITE" id="PS51910"/>
    </source>
</evidence>
<organism evidence="6 7">
    <name type="scientific">Rehmannia glutinosa</name>
    <name type="common">Chinese foxglove</name>
    <dbReference type="NCBI Taxonomy" id="99300"/>
    <lineage>
        <taxon>Eukaryota</taxon>
        <taxon>Viridiplantae</taxon>
        <taxon>Streptophyta</taxon>
        <taxon>Embryophyta</taxon>
        <taxon>Tracheophyta</taxon>
        <taxon>Spermatophyta</taxon>
        <taxon>Magnoliopsida</taxon>
        <taxon>eudicotyledons</taxon>
        <taxon>Gunneridae</taxon>
        <taxon>Pentapetalae</taxon>
        <taxon>asterids</taxon>
        <taxon>lamiids</taxon>
        <taxon>Lamiales</taxon>
        <taxon>Orobanchaceae</taxon>
        <taxon>Rehmannieae</taxon>
        <taxon>Rehmannia</taxon>
    </lineage>
</organism>
<dbReference type="EMBL" id="JABTTQ020000013">
    <property type="protein sequence ID" value="KAK6142713.1"/>
    <property type="molecule type" value="Genomic_DNA"/>
</dbReference>
<keyword evidence="7" id="KW-1185">Reference proteome</keyword>
<dbReference type="InterPro" id="IPR001223">
    <property type="entry name" value="Glyco_hydro18_cat"/>
</dbReference>
<dbReference type="SMART" id="SM00636">
    <property type="entry name" value="Glyco_18"/>
    <property type="match status" value="1"/>
</dbReference>
<dbReference type="SUPFAM" id="SSF51445">
    <property type="entry name" value="(Trans)glycosidases"/>
    <property type="match status" value="1"/>
</dbReference>
<feature type="compositionally biased region" description="Polar residues" evidence="3">
    <location>
        <begin position="20"/>
        <end position="31"/>
    </location>
</feature>
<reference evidence="6 7" key="1">
    <citation type="journal article" date="2021" name="Comput. Struct. Biotechnol. J.">
        <title>De novo genome assembly of the potent medicinal plant Rehmannia glutinosa using nanopore technology.</title>
        <authorList>
            <person name="Ma L."/>
            <person name="Dong C."/>
            <person name="Song C."/>
            <person name="Wang X."/>
            <person name="Zheng X."/>
            <person name="Niu Y."/>
            <person name="Chen S."/>
            <person name="Feng W."/>
        </authorList>
    </citation>
    <scope>NUCLEOTIDE SEQUENCE [LARGE SCALE GENOMIC DNA]</scope>
    <source>
        <strain evidence="6">DH-2019</strain>
    </source>
</reference>
<evidence type="ECO:0000313" key="6">
    <source>
        <dbReference type="EMBL" id="KAK6142713.1"/>
    </source>
</evidence>
<feature type="region of interest" description="Disordered" evidence="3">
    <location>
        <begin position="1"/>
        <end position="37"/>
    </location>
</feature>
<dbReference type="InterPro" id="IPR017853">
    <property type="entry name" value="GH"/>
</dbReference>
<dbReference type="Gene3D" id="3.10.50.10">
    <property type="match status" value="1"/>
</dbReference>
<dbReference type="InterPro" id="IPR011583">
    <property type="entry name" value="Chitinase_II/V-like_cat"/>
</dbReference>
<keyword evidence="4" id="KW-1133">Transmembrane helix</keyword>
<dbReference type="InterPro" id="IPR029070">
    <property type="entry name" value="Chitinase_insertion_sf"/>
</dbReference>
<keyword evidence="4" id="KW-0812">Transmembrane</keyword>
<protein>
    <recommendedName>
        <fullName evidence="2">Chitinase domain-containing protein 1</fullName>
    </recommendedName>
</protein>
<evidence type="ECO:0000256" key="3">
    <source>
        <dbReference type="SAM" id="MobiDB-lite"/>
    </source>
</evidence>
<proteinExistence type="inferred from homology"/>
<dbReference type="Pfam" id="PF00704">
    <property type="entry name" value="Glyco_hydro_18"/>
    <property type="match status" value="1"/>
</dbReference>
<dbReference type="PANTHER" id="PTHR46066">
    <property type="entry name" value="CHITINASE DOMAIN-CONTAINING PROTEIN 1 FAMILY MEMBER"/>
    <property type="match status" value="1"/>
</dbReference>
<dbReference type="Proteomes" id="UP001318860">
    <property type="component" value="Unassembled WGS sequence"/>
</dbReference>
<evidence type="ECO:0000256" key="2">
    <source>
        <dbReference type="ARBA" id="ARBA00040976"/>
    </source>
</evidence>
<sequence>MAKKRERRAGIRAGEKTESTQKTSADKSSGTRAKPDRKLVTTTTTTILLLILFPAISVMVYRIIYAPNTPDLPYVYRRGLVNKDINYRQVLDVRSLNSPFIEVENMKTSENSSQRNFKNPVLAYITPWYLLSETLNTVLLDKDLILNSQGYDMAKKFSNKFTHLSPVWYELKSQGTKLVLEGRHNADKGWITEIRRTGNSQILPRVVLEANPVDLLKTKKQRDKAIKLIIAECKEMEYDGIVLESWSRWAAYGVLHDPDMRNTALQFVIQLGQAMHSITLEQNRSQNLQLVFVIGPPRSDNLQEYDFGPEDLRSLSDDVDGFSLMTYDFSGPQNPGPNAPLKWIHSTLMLLLGASTGDHQNLAKKIFIGINFYGNDFVVSQGLGGGPIVGREYLSLLEKHRPQLHWEKNSAEHFFLYTDNQNLEHVVFYPSLMSIAMRLQEALSWKAGISIWEIGQGLEYFFDIL</sequence>